<organism evidence="1 2">
    <name type="scientific">Ambispora gerdemannii</name>
    <dbReference type="NCBI Taxonomy" id="144530"/>
    <lineage>
        <taxon>Eukaryota</taxon>
        <taxon>Fungi</taxon>
        <taxon>Fungi incertae sedis</taxon>
        <taxon>Mucoromycota</taxon>
        <taxon>Glomeromycotina</taxon>
        <taxon>Glomeromycetes</taxon>
        <taxon>Archaeosporales</taxon>
        <taxon>Ambisporaceae</taxon>
        <taxon>Ambispora</taxon>
    </lineage>
</organism>
<comment type="caution">
    <text evidence="1">The sequence shown here is derived from an EMBL/GenBank/DDBJ whole genome shotgun (WGS) entry which is preliminary data.</text>
</comment>
<dbReference type="InterPro" id="IPR032675">
    <property type="entry name" value="LRR_dom_sf"/>
</dbReference>
<sequence>MIRKSGKYNNYDIRSGISPHRSDSVWGPQFVKRLSGLFRKSWYGGINVVQSYNWPQNQSPPPSPSTPRRPKRPVLVSDVLKEIFAFIALPNEQQPFGNLDKKTYKTLHSCLLVNRQWCQAAVQVLWRQPFFTRNDRAQITMMELLLNALNPKLQQYLINKGIKIQPLNSAPAFDYSYFIKHIDFESFVDMVRKWSTRTFQGGFAKDASFLVAKVVLGHIFSYSPGIERLRLSCFQGHSETNYFHEILLEPEIHVNLLQLKYLELSGQFYREDNVLAGLSISCKNVEYLQLGNWCLDSWCRNPEALGEDINALFKGLKNVEHLEIDSDKSFFPIPICVVDAFKHISNSLRHLRFRCIDFSSKTCMPLEGLATCRKLETLEFIDCEQVGKRLLEPLNAESLPNLQRVRIDGCSEKDIRFWDWVDLVNGRRRSI</sequence>
<evidence type="ECO:0000313" key="2">
    <source>
        <dbReference type="Proteomes" id="UP000789831"/>
    </source>
</evidence>
<accession>A0A9N8VJ12</accession>
<reference evidence="1" key="1">
    <citation type="submission" date="2021-06" db="EMBL/GenBank/DDBJ databases">
        <authorList>
            <person name="Kallberg Y."/>
            <person name="Tangrot J."/>
            <person name="Rosling A."/>
        </authorList>
    </citation>
    <scope>NUCLEOTIDE SEQUENCE</scope>
    <source>
        <strain evidence="1">MT106</strain>
    </source>
</reference>
<dbReference type="EMBL" id="CAJVPL010000137">
    <property type="protein sequence ID" value="CAG8452746.1"/>
    <property type="molecule type" value="Genomic_DNA"/>
</dbReference>
<name>A0A9N8VJ12_9GLOM</name>
<dbReference type="Proteomes" id="UP000789831">
    <property type="component" value="Unassembled WGS sequence"/>
</dbReference>
<keyword evidence="2" id="KW-1185">Reference proteome</keyword>
<dbReference type="SUPFAM" id="SSF52047">
    <property type="entry name" value="RNI-like"/>
    <property type="match status" value="1"/>
</dbReference>
<dbReference type="Gene3D" id="3.80.10.10">
    <property type="entry name" value="Ribonuclease Inhibitor"/>
    <property type="match status" value="1"/>
</dbReference>
<proteinExistence type="predicted"/>
<dbReference type="OrthoDB" id="2352152at2759"/>
<dbReference type="AlphaFoldDB" id="A0A9N8VJ12"/>
<gene>
    <name evidence="1" type="ORF">AGERDE_LOCUS1825</name>
</gene>
<protein>
    <submittedName>
        <fullName evidence="1">10221_t:CDS:1</fullName>
    </submittedName>
</protein>
<evidence type="ECO:0000313" key="1">
    <source>
        <dbReference type="EMBL" id="CAG8452746.1"/>
    </source>
</evidence>